<name>A0A4V2ZZL9_9BURK</name>
<proteinExistence type="predicted"/>
<dbReference type="Proteomes" id="UP000295722">
    <property type="component" value="Unassembled WGS sequence"/>
</dbReference>
<dbReference type="RefSeq" id="WP_133192916.1">
    <property type="nucleotide sequence ID" value="NZ_JBHUCW010000015.1"/>
</dbReference>
<keyword evidence="2" id="KW-1185">Reference proteome</keyword>
<dbReference type="AlphaFoldDB" id="A0A4V2ZZL9"/>
<protein>
    <recommendedName>
        <fullName evidence="3">Head fiber protein</fullName>
    </recommendedName>
</protein>
<organism evidence="1 2">
    <name type="scientific">Paraburkholderia silviterrae</name>
    <dbReference type="NCBI Taxonomy" id="2528715"/>
    <lineage>
        <taxon>Bacteria</taxon>
        <taxon>Pseudomonadati</taxon>
        <taxon>Pseudomonadota</taxon>
        <taxon>Betaproteobacteria</taxon>
        <taxon>Burkholderiales</taxon>
        <taxon>Burkholderiaceae</taxon>
        <taxon>Paraburkholderia</taxon>
    </lineage>
</organism>
<dbReference type="EMBL" id="SMRP01000001">
    <property type="protein sequence ID" value="TDG25864.1"/>
    <property type="molecule type" value="Genomic_DNA"/>
</dbReference>
<gene>
    <name evidence="1" type="ORF">EYW47_00390</name>
</gene>
<evidence type="ECO:0008006" key="3">
    <source>
        <dbReference type="Google" id="ProtNLM"/>
    </source>
</evidence>
<evidence type="ECO:0000313" key="2">
    <source>
        <dbReference type="Proteomes" id="UP000295722"/>
    </source>
</evidence>
<comment type="caution">
    <text evidence="1">The sequence shown here is derived from an EMBL/GenBank/DDBJ whole genome shotgun (WGS) entry which is preliminary data.</text>
</comment>
<accession>A0A4V2ZZL9</accession>
<evidence type="ECO:0000313" key="1">
    <source>
        <dbReference type="EMBL" id="TDG25864.1"/>
    </source>
</evidence>
<sequence length="90" mass="8976">MTFGTDLPKQLSDQNSLGTQLGAAASDKIGFFGATPVAQNGAPAGNVHTPTPGTTTAAYVNTTYDGSIGSTAYTVGDLVAALKTLGILKS</sequence>
<reference evidence="1 2" key="1">
    <citation type="submission" date="2019-03" db="EMBL/GenBank/DDBJ databases">
        <title>Paraburkholderia sp. 4M-K11, isolated from subtropical forest soil.</title>
        <authorList>
            <person name="Gao Z.-H."/>
            <person name="Qiu L.-H."/>
        </authorList>
    </citation>
    <scope>NUCLEOTIDE SEQUENCE [LARGE SCALE GENOMIC DNA]</scope>
    <source>
        <strain evidence="1 2">4M-K11</strain>
    </source>
</reference>